<dbReference type="InterPro" id="IPR027417">
    <property type="entry name" value="P-loop_NTPase"/>
</dbReference>
<dbReference type="GO" id="GO:0005886">
    <property type="term" value="C:plasma membrane"/>
    <property type="evidence" value="ECO:0007669"/>
    <property type="project" value="UniProtKB-SubCell"/>
</dbReference>
<dbReference type="PANTHER" id="PTHR13865">
    <property type="entry name" value="TIGHT JUNCTION PROTEIN"/>
    <property type="match status" value="1"/>
</dbReference>
<gene>
    <name evidence="17" type="ORF">J1605_002230</name>
</gene>
<feature type="compositionally biased region" description="Basic and acidic residues" evidence="12">
    <location>
        <begin position="1313"/>
        <end position="1324"/>
    </location>
</feature>
<keyword evidence="6" id="KW-1003">Cell membrane</keyword>
<keyword evidence="9" id="KW-0965">Cell junction</keyword>
<evidence type="ECO:0000256" key="1">
    <source>
        <dbReference type="ARBA" id="ARBA00004413"/>
    </source>
</evidence>
<feature type="compositionally biased region" description="Basic residues" evidence="12">
    <location>
        <begin position="117"/>
        <end position="126"/>
    </location>
</feature>
<dbReference type="PROSITE" id="PS50052">
    <property type="entry name" value="GUANYLATE_KINASE_2"/>
    <property type="match status" value="1"/>
</dbReference>
<dbReference type="InterPro" id="IPR000906">
    <property type="entry name" value="ZU5_dom"/>
</dbReference>
<feature type="compositionally biased region" description="Basic and acidic residues" evidence="12">
    <location>
        <begin position="1332"/>
        <end position="1343"/>
    </location>
</feature>
<feature type="compositionally biased region" description="Basic and acidic residues" evidence="12">
    <location>
        <begin position="1072"/>
        <end position="1085"/>
    </location>
</feature>
<dbReference type="GO" id="GO:0090557">
    <property type="term" value="P:establishment of endothelial intestinal barrier"/>
    <property type="evidence" value="ECO:0007669"/>
    <property type="project" value="TreeGrafter"/>
</dbReference>
<dbReference type="Gene3D" id="2.60.220.30">
    <property type="match status" value="1"/>
</dbReference>
<protein>
    <recommendedName>
        <fullName evidence="19">Tight junction protein ZO-1</fullName>
    </recommendedName>
</protein>
<dbReference type="PROSITE" id="PS50002">
    <property type="entry name" value="SH3"/>
    <property type="match status" value="1"/>
</dbReference>
<dbReference type="InterPro" id="IPR005417">
    <property type="entry name" value="ZO"/>
</dbReference>
<dbReference type="PRINTS" id="PR01597">
    <property type="entry name" value="ZONOCCLUDNS"/>
</dbReference>
<dbReference type="SMART" id="SM00228">
    <property type="entry name" value="PDZ"/>
    <property type="match status" value="2"/>
</dbReference>
<feature type="compositionally biased region" description="Polar residues" evidence="12">
    <location>
        <begin position="1450"/>
        <end position="1463"/>
    </location>
</feature>
<evidence type="ECO:0000259" key="16">
    <source>
        <dbReference type="PROSITE" id="PS51145"/>
    </source>
</evidence>
<feature type="compositionally biased region" description="Basic and acidic residues" evidence="12">
    <location>
        <begin position="1265"/>
        <end position="1283"/>
    </location>
</feature>
<dbReference type="FunFam" id="2.60.220.30:FF:000004">
    <property type="entry name" value="tight junction protein ZO-1 isoform X1"/>
    <property type="match status" value="1"/>
</dbReference>
<evidence type="ECO:0000259" key="14">
    <source>
        <dbReference type="PROSITE" id="PS50052"/>
    </source>
</evidence>
<dbReference type="InterPro" id="IPR035597">
    <property type="entry name" value="ZO-1_SH3"/>
</dbReference>
<dbReference type="GO" id="GO:0098609">
    <property type="term" value="P:cell-cell adhesion"/>
    <property type="evidence" value="ECO:0007669"/>
    <property type="project" value="TreeGrafter"/>
</dbReference>
<dbReference type="FunFam" id="3.40.50.300:FF:000110">
    <property type="entry name" value="tight junction protein ZO-1 isoform X1"/>
    <property type="match status" value="1"/>
</dbReference>
<dbReference type="FunFam" id="2.30.42.10:FF:000029">
    <property type="entry name" value="tight junction protein ZO-1 isoform X1"/>
    <property type="match status" value="1"/>
</dbReference>
<organism evidence="17 18">
    <name type="scientific">Eschrichtius robustus</name>
    <name type="common">California gray whale</name>
    <name type="synonym">Eschrichtius gibbosus</name>
    <dbReference type="NCBI Taxonomy" id="9764"/>
    <lineage>
        <taxon>Eukaryota</taxon>
        <taxon>Metazoa</taxon>
        <taxon>Chordata</taxon>
        <taxon>Craniata</taxon>
        <taxon>Vertebrata</taxon>
        <taxon>Euteleostomi</taxon>
        <taxon>Mammalia</taxon>
        <taxon>Eutheria</taxon>
        <taxon>Laurasiatheria</taxon>
        <taxon>Artiodactyla</taxon>
        <taxon>Whippomorpha</taxon>
        <taxon>Cetacea</taxon>
        <taxon>Mysticeti</taxon>
        <taxon>Eschrichtiidae</taxon>
        <taxon>Eschrichtius</taxon>
    </lineage>
</organism>
<feature type="compositionally biased region" description="Basic and acidic residues" evidence="12">
    <location>
        <begin position="163"/>
        <end position="189"/>
    </location>
</feature>
<feature type="region of interest" description="Disordered" evidence="12">
    <location>
        <begin position="117"/>
        <end position="200"/>
    </location>
</feature>
<dbReference type="Gene3D" id="2.30.30.40">
    <property type="entry name" value="SH3 Domains"/>
    <property type="match status" value="1"/>
</dbReference>
<dbReference type="FunFam" id="2.30.42.10:FF:000013">
    <property type="entry name" value="Putative tight junction protein ZO-1"/>
    <property type="match status" value="1"/>
</dbReference>
<dbReference type="Pfam" id="PF00595">
    <property type="entry name" value="PDZ"/>
    <property type="match status" value="2"/>
</dbReference>
<evidence type="ECO:0000256" key="8">
    <source>
        <dbReference type="ARBA" id="ARBA00022737"/>
    </source>
</evidence>
<evidence type="ECO:0000256" key="12">
    <source>
        <dbReference type="SAM" id="MobiDB-lite"/>
    </source>
</evidence>
<evidence type="ECO:0000256" key="6">
    <source>
        <dbReference type="ARBA" id="ARBA00022475"/>
    </source>
</evidence>
<dbReference type="PANTHER" id="PTHR13865:SF25">
    <property type="entry name" value="TIGHT JUNCTION PROTEIN ZO-1"/>
    <property type="match status" value="1"/>
</dbReference>
<evidence type="ECO:0000256" key="3">
    <source>
        <dbReference type="ARBA" id="ARBA00007014"/>
    </source>
</evidence>
<dbReference type="EMBL" id="JAIQCJ010000437">
    <property type="protein sequence ID" value="KAJ8796346.1"/>
    <property type="molecule type" value="Genomic_DNA"/>
</dbReference>
<feature type="compositionally biased region" description="Basic and acidic residues" evidence="12">
    <location>
        <begin position="1394"/>
        <end position="1411"/>
    </location>
</feature>
<dbReference type="SUPFAM" id="SSF50156">
    <property type="entry name" value="PDZ domain-like"/>
    <property type="match status" value="2"/>
</dbReference>
<dbReference type="SUPFAM" id="SSF52540">
    <property type="entry name" value="P-loop containing nucleoside triphosphate hydrolases"/>
    <property type="match status" value="1"/>
</dbReference>
<dbReference type="SMART" id="SM00072">
    <property type="entry name" value="GuKc"/>
    <property type="match status" value="1"/>
</dbReference>
<keyword evidence="7" id="KW-0597">Phosphoprotein</keyword>
<dbReference type="PROSITE" id="PS51145">
    <property type="entry name" value="ZU5"/>
    <property type="match status" value="1"/>
</dbReference>
<feature type="region of interest" description="Disordered" evidence="12">
    <location>
        <begin position="295"/>
        <end position="362"/>
    </location>
</feature>
<evidence type="ECO:0008006" key="19">
    <source>
        <dbReference type="Google" id="ProtNLM"/>
    </source>
</evidence>
<feature type="compositionally biased region" description="Basic and acidic residues" evidence="12">
    <location>
        <begin position="298"/>
        <end position="326"/>
    </location>
</feature>
<evidence type="ECO:0000256" key="9">
    <source>
        <dbReference type="ARBA" id="ARBA00022949"/>
    </source>
</evidence>
<evidence type="ECO:0000313" key="17">
    <source>
        <dbReference type="EMBL" id="KAJ8796346.1"/>
    </source>
</evidence>
<comment type="similarity">
    <text evidence="3">Belongs to the MAGUK family.</text>
</comment>
<dbReference type="Proteomes" id="UP001159641">
    <property type="component" value="Unassembled WGS sequence"/>
</dbReference>
<feature type="domain" description="PDZ" evidence="15">
    <location>
        <begin position="36"/>
        <end position="124"/>
    </location>
</feature>
<dbReference type="GO" id="GO:0005923">
    <property type="term" value="C:bicellular tight junction"/>
    <property type="evidence" value="ECO:0007669"/>
    <property type="project" value="UniProtKB-SubCell"/>
</dbReference>
<dbReference type="GO" id="GO:0050839">
    <property type="term" value="F:cell adhesion molecule binding"/>
    <property type="evidence" value="ECO:0007669"/>
    <property type="project" value="TreeGrafter"/>
</dbReference>
<feature type="domain" description="Guanylate kinase-like" evidence="14">
    <location>
        <begin position="689"/>
        <end position="790"/>
    </location>
</feature>
<dbReference type="CDD" id="cd06729">
    <property type="entry name" value="PDZ3_ZO1-like_domain"/>
    <property type="match status" value="1"/>
</dbReference>
<comment type="subcellular location">
    <subcellularLocation>
        <location evidence="2">Cell junction</location>
        <location evidence="2">Tight junction</location>
    </subcellularLocation>
    <subcellularLocation>
        <location evidence="1">Cell membrane</location>
        <topology evidence="1">Peripheral membrane protein</topology>
        <orientation evidence="1">Cytoplasmic side</orientation>
    </subcellularLocation>
</comment>
<feature type="domain" description="PDZ" evidence="15">
    <location>
        <begin position="420"/>
        <end position="501"/>
    </location>
</feature>
<evidence type="ECO:0000313" key="18">
    <source>
        <dbReference type="Proteomes" id="UP001159641"/>
    </source>
</evidence>
<dbReference type="InterPro" id="IPR001478">
    <property type="entry name" value="PDZ"/>
</dbReference>
<dbReference type="InterPro" id="IPR008144">
    <property type="entry name" value="Guanylate_kin-like_dom"/>
</dbReference>
<dbReference type="InterPro" id="IPR001452">
    <property type="entry name" value="SH3_domain"/>
</dbReference>
<evidence type="ECO:0000259" key="15">
    <source>
        <dbReference type="PROSITE" id="PS50106"/>
    </source>
</evidence>
<keyword evidence="4" id="KW-0796">Tight junction</keyword>
<dbReference type="PRINTS" id="PR01598">
    <property type="entry name" value="ZONOCCLUDNS1"/>
</dbReference>
<dbReference type="PROSITE" id="PS50106">
    <property type="entry name" value="PDZ"/>
    <property type="match status" value="2"/>
</dbReference>
<dbReference type="InterPro" id="IPR005418">
    <property type="entry name" value="ZO-1"/>
</dbReference>
<feature type="compositionally biased region" description="Polar residues" evidence="12">
    <location>
        <begin position="327"/>
        <end position="337"/>
    </location>
</feature>
<feature type="compositionally biased region" description="Polar residues" evidence="12">
    <location>
        <begin position="933"/>
        <end position="952"/>
    </location>
</feature>
<feature type="compositionally biased region" description="Basic and acidic residues" evidence="12">
    <location>
        <begin position="1531"/>
        <end position="1540"/>
    </location>
</feature>
<dbReference type="SMART" id="SM00218">
    <property type="entry name" value="ZU5"/>
    <property type="match status" value="1"/>
</dbReference>
<accession>A0AB34HU58</accession>
<feature type="compositionally biased region" description="Polar residues" evidence="12">
    <location>
        <begin position="1384"/>
        <end position="1393"/>
    </location>
</feature>
<keyword evidence="5 11" id="KW-0728">SH3 domain</keyword>
<dbReference type="InterPro" id="IPR036028">
    <property type="entry name" value="SH3-like_dom_sf"/>
</dbReference>
<dbReference type="GO" id="GO:1905605">
    <property type="term" value="P:positive regulation of blood-brain barrier permeability"/>
    <property type="evidence" value="ECO:0007669"/>
    <property type="project" value="TreeGrafter"/>
</dbReference>
<dbReference type="InterPro" id="IPR008145">
    <property type="entry name" value="GK/Ca_channel_bsu"/>
</dbReference>
<dbReference type="Pfam" id="PF07653">
    <property type="entry name" value="SH3_2"/>
    <property type="match status" value="1"/>
</dbReference>
<evidence type="ECO:0000259" key="13">
    <source>
        <dbReference type="PROSITE" id="PS50002"/>
    </source>
</evidence>
<dbReference type="Gene3D" id="2.30.42.10">
    <property type="match status" value="3"/>
</dbReference>
<evidence type="ECO:0000256" key="10">
    <source>
        <dbReference type="ARBA" id="ARBA00023136"/>
    </source>
</evidence>
<feature type="compositionally biased region" description="Acidic residues" evidence="12">
    <location>
        <begin position="137"/>
        <end position="147"/>
    </location>
</feature>
<keyword evidence="10" id="KW-0472">Membrane</keyword>
<feature type="compositionally biased region" description="Polar residues" evidence="12">
    <location>
        <begin position="1506"/>
        <end position="1515"/>
    </location>
</feature>
<dbReference type="CDD" id="cd12026">
    <property type="entry name" value="SH3_ZO-1"/>
    <property type="match status" value="1"/>
</dbReference>
<evidence type="ECO:0000256" key="11">
    <source>
        <dbReference type="PROSITE-ProRule" id="PRU00192"/>
    </source>
</evidence>
<evidence type="ECO:0000256" key="4">
    <source>
        <dbReference type="ARBA" id="ARBA00022427"/>
    </source>
</evidence>
<comment type="caution">
    <text evidence="17">The sequence shown here is derived from an EMBL/GenBank/DDBJ whole genome shotgun (WGS) entry which is preliminary data.</text>
</comment>
<feature type="compositionally biased region" description="Basic and acidic residues" evidence="12">
    <location>
        <begin position="1108"/>
        <end position="1124"/>
    </location>
</feature>
<sequence>MADSVVRGNLMVAQWSSFFLLEVLFRGYVGCLLSRSVLGRRKAPGFGFGIAISGGRDNPHFQSGETSIVISDVLKGGPAEGQLQENDRVAMVNGVSMDNVEHAFAVQQLRKSGKNAKITIRRKKKVQIPVSRPDPEPVSENEEDSYDEEVHDRRSGRGGLVNRRSEKSWARDRSASRERSLSPRSDRRSVASSQPARPTKVTLVKSRKNEGAINVAMLLGTLSVVGRTGIINGTVTENMSLTDAKTLIERSKGKLKMVVQRDERATLLNVPDLSDSIHSANASERDDISEIQSLASDHSGRSHDRPPRHSRSRSPDQRSEPSDHSRQSPQQPSNGSLRSREEERISKPGAVSTPVKHADDHTPKTVEEVIVERNEKQTPNLPEPKPVYAQVGQPDVDLPVSPSDGILPNATHEDGILRPSMKLVKFRKGDSVGLRLAGGNDVGIFVAGVLEDSPAAKEGLEEGDQILRVNNVDFTNIIREEAVLFLLDLPKGEEVTILAQKKKDVYRRIVESDVGDSFYIRTHFEYEKESPYGLSFNKGEVFRVVDTLYNGKLGSWLAIRIGKNHKEVERGIIPNKNRAEQLASVQYTLPKTAGGDRADFWRFRGLRSSKRNLRKSREDLSAQPVQTKFPAYERVVLREAGFLRPVTIFGPIADVAREKLAREEPDIYQIAKSEPRDAGTDQRSSGIIRLHTIKQIIDQDKHALLDVTPNAVDRLNYAQWYPIVVFLNPDSKQGVKTMRMRLCPESRKSARKLYERSHKLRKNNHHLFTTTINLNSMNDGWYGALKEAVQQQQNQLVWVSEGKADGATSDDLDLHDDRLSYLSAPGSEYSMYSTDSRHTSDYEDTDTEGGAYTDQELDETLNDEVGTPPESAITRSSEPVREDSSGMHHDHQTYSPYSPQAQPQPVHRIDSPGLKTASQQKAEASSPGPYLSPETNPASSTSAVNPNVNLTNVRLEEPTPAPSTSDSPQADSLRAPRPEAAHIMLRGQEPSLSSHVDPAKVYRQDPYPEEVMRQNHVLKQPAVAHPGQRLDKEPSLSYEPQPPYAERQASRDLEQPAYRYDSSNYADQFPRNYDHRLRYDDRIPAYEEQWSYYDDKQPYQPRPSFDNQHPRDLDSRQHPEESSERGYFPRFEEPTPLSYESRPRYDPPLRTSTLRHEEQPAPGFDVHGRYRPDAQPYSSTGPKASEPKQYFDQYPRSYEQVPPQGFTSKAGPGHYEPLHGAALVPPQHKPEVPPASTKPLPPPPAVAEEEEDPAMKPQSVLTRVKMFENKRSASVENKKDENHNSGFKPPEVTSKPAGAPVLGPKAPAQNQLIEHDRTLHRIPEPQKPQMKPPEDIVRSNHYDPEEDEEYYRKQLSYFDRRSFESKPSAHVPASHLSEPAKPQPQFSSYSSKGKSAEVEAVDRPFGEKRYDPLQATPPPPPLPAQYSQAAQPGPSTALSLHSHTKGTLGEGNSMSLDFQSSLVSKPDPPPSQNKPAAYRPANREDAAQSAFYPQKSFPDKAPANGAEQTQKTITPAYNRFTPKPYTSSARPFERKFESPKFSHNLLTSETAHKPDLSSKAPTSPKTLVKAHGSTQPPEFDSGVETFSVHTDNKPKYQVNSISTGPNKAVPVSPSAIEEDEDEDGHTVVATARGVFNSNGGVLSSIETGVSIIIPQGAIPEGVEQEIYFKVCRDNSILPPLDKEKGETLLSPLVMCGPHGLKFLKPVELRLPHCASMTPDGWSFALKSSDSSSGDPKTWQNKCLPGDPNYLVGANCVSVLIDHF</sequence>
<reference evidence="17 18" key="1">
    <citation type="submission" date="2022-11" db="EMBL/GenBank/DDBJ databases">
        <title>Whole genome sequence of Eschrichtius robustus ER-17-0199.</title>
        <authorList>
            <person name="Bruniche-Olsen A."/>
            <person name="Black A.N."/>
            <person name="Fields C.J."/>
            <person name="Walden K."/>
            <person name="Dewoody J.A."/>
        </authorList>
    </citation>
    <scope>NUCLEOTIDE SEQUENCE [LARGE SCALE GENOMIC DNA]</scope>
    <source>
        <strain evidence="17">ER-17-0199</strain>
        <tissue evidence="17">Blubber</tissue>
    </source>
</reference>
<dbReference type="GO" id="GO:0045216">
    <property type="term" value="P:cell-cell junction organization"/>
    <property type="evidence" value="ECO:0007669"/>
    <property type="project" value="TreeGrafter"/>
</dbReference>
<name>A0AB34HU58_ESCRO</name>
<dbReference type="InterPro" id="IPR036034">
    <property type="entry name" value="PDZ_sf"/>
</dbReference>
<dbReference type="GO" id="GO:0150105">
    <property type="term" value="P:protein localization to cell-cell junction"/>
    <property type="evidence" value="ECO:0007669"/>
    <property type="project" value="TreeGrafter"/>
</dbReference>
<evidence type="ECO:0000256" key="2">
    <source>
        <dbReference type="ARBA" id="ARBA00004435"/>
    </source>
</evidence>
<keyword evidence="8" id="KW-0677">Repeat</keyword>
<feature type="compositionally biased region" description="Basic and acidic residues" evidence="12">
    <location>
        <begin position="878"/>
        <end position="892"/>
    </location>
</feature>
<dbReference type="Pfam" id="PF00791">
    <property type="entry name" value="ZU5"/>
    <property type="match status" value="1"/>
</dbReference>
<feature type="domain" description="SH3" evidence="13">
    <location>
        <begin position="515"/>
        <end position="583"/>
    </location>
</feature>
<dbReference type="CDD" id="cd06727">
    <property type="entry name" value="PDZ1_ZO1-like"/>
    <property type="match status" value="1"/>
</dbReference>
<evidence type="ECO:0000256" key="7">
    <source>
        <dbReference type="ARBA" id="ARBA00022553"/>
    </source>
</evidence>
<evidence type="ECO:0000256" key="5">
    <source>
        <dbReference type="ARBA" id="ARBA00022443"/>
    </source>
</evidence>
<proteinExistence type="inferred from homology"/>
<dbReference type="Pfam" id="PF00625">
    <property type="entry name" value="Guanylate_kin"/>
    <property type="match status" value="1"/>
</dbReference>
<dbReference type="Gene3D" id="3.40.50.300">
    <property type="entry name" value="P-loop containing nucleotide triphosphate hydrolases"/>
    <property type="match status" value="1"/>
</dbReference>
<feature type="domain" description="ZU5" evidence="16">
    <location>
        <begin position="1629"/>
        <end position="1763"/>
    </location>
</feature>
<keyword evidence="18" id="KW-1185">Reference proteome</keyword>
<dbReference type="SUPFAM" id="SSF50044">
    <property type="entry name" value="SH3-domain"/>
    <property type="match status" value="1"/>
</dbReference>
<feature type="region of interest" description="Disordered" evidence="12">
    <location>
        <begin position="824"/>
        <end position="1581"/>
    </location>
</feature>
<feature type="compositionally biased region" description="Low complexity" evidence="12">
    <location>
        <begin position="893"/>
        <end position="905"/>
    </location>
</feature>